<organism evidence="1 2">
    <name type="scientific">Eumeta variegata</name>
    <name type="common">Bagworm moth</name>
    <name type="synonym">Eumeta japonica</name>
    <dbReference type="NCBI Taxonomy" id="151549"/>
    <lineage>
        <taxon>Eukaryota</taxon>
        <taxon>Metazoa</taxon>
        <taxon>Ecdysozoa</taxon>
        <taxon>Arthropoda</taxon>
        <taxon>Hexapoda</taxon>
        <taxon>Insecta</taxon>
        <taxon>Pterygota</taxon>
        <taxon>Neoptera</taxon>
        <taxon>Endopterygota</taxon>
        <taxon>Lepidoptera</taxon>
        <taxon>Glossata</taxon>
        <taxon>Ditrysia</taxon>
        <taxon>Tineoidea</taxon>
        <taxon>Psychidae</taxon>
        <taxon>Oiketicinae</taxon>
        <taxon>Eumeta</taxon>
    </lineage>
</organism>
<accession>A0A4C1YNF9</accession>
<dbReference type="EMBL" id="BGZK01001346">
    <property type="protein sequence ID" value="GBP77786.1"/>
    <property type="molecule type" value="Genomic_DNA"/>
</dbReference>
<sequence length="77" mass="8444">MTSHALGFVRELSACLRRCWAHRKAHAPVAVEISPPPLYFVTRPTDAAVDSFVSKAERCAKNVCGEAMTCALQRSII</sequence>
<keyword evidence="2" id="KW-1185">Reference proteome</keyword>
<proteinExistence type="predicted"/>
<protein>
    <submittedName>
        <fullName evidence="1">Uncharacterized protein</fullName>
    </submittedName>
</protein>
<reference evidence="1 2" key="1">
    <citation type="journal article" date="2019" name="Commun. Biol.">
        <title>The bagworm genome reveals a unique fibroin gene that provides high tensile strength.</title>
        <authorList>
            <person name="Kono N."/>
            <person name="Nakamura H."/>
            <person name="Ohtoshi R."/>
            <person name="Tomita M."/>
            <person name="Numata K."/>
            <person name="Arakawa K."/>
        </authorList>
    </citation>
    <scope>NUCLEOTIDE SEQUENCE [LARGE SCALE GENOMIC DNA]</scope>
</reference>
<comment type="caution">
    <text evidence="1">The sequence shown here is derived from an EMBL/GenBank/DDBJ whole genome shotgun (WGS) entry which is preliminary data.</text>
</comment>
<evidence type="ECO:0000313" key="1">
    <source>
        <dbReference type="EMBL" id="GBP77786.1"/>
    </source>
</evidence>
<dbReference type="AlphaFoldDB" id="A0A4C1YNF9"/>
<gene>
    <name evidence="1" type="ORF">EVAR_50025_1</name>
</gene>
<name>A0A4C1YNF9_EUMVA</name>
<evidence type="ECO:0000313" key="2">
    <source>
        <dbReference type="Proteomes" id="UP000299102"/>
    </source>
</evidence>
<dbReference type="Proteomes" id="UP000299102">
    <property type="component" value="Unassembled WGS sequence"/>
</dbReference>